<evidence type="ECO:0000313" key="1">
    <source>
        <dbReference type="EMBL" id="GAA5441486.1"/>
    </source>
</evidence>
<comment type="caution">
    <text evidence="1">The sequence shown here is derived from an EMBL/GenBank/DDBJ whole genome shotgun (WGS) entry which is preliminary data.</text>
</comment>
<dbReference type="Proteomes" id="UP001423409">
    <property type="component" value="Unassembled WGS sequence"/>
</dbReference>
<dbReference type="EMBL" id="BAABQU010000053">
    <property type="protein sequence ID" value="GAA5441486.1"/>
    <property type="molecule type" value="Genomic_DNA"/>
</dbReference>
<dbReference type="RefSeq" id="WP_345446920.1">
    <property type="nucleotide sequence ID" value="NZ_BAABQU010000053.1"/>
</dbReference>
<sequence length="299" mass="33459">MPSIAGNCALCQQHKPLIESHVIPRTVIQWLKDTSGTGRLRRASEPNRPRQDGAKAYLLCAACDGGLLGPKEKWFVETMFRPYHQGPGRPRVALSYGPKLLYFAASLSFRVILLEQAWHTSRRGVNFKDFTVPLNYLRRYLRGLTTNTDGLEHYVILTSSLEDVICTTHTSEGVHVERGWAGSLGFDLMRGVDSVALDVMGHLVTLVKLPGFLFVTVLKPRRYRGFLGTRISPQGGTLALEPAQVLRSDLLDFLVGRSARLDGIAMSEAQADKVQQLIDRNPERWMASESARLLPHLRR</sequence>
<accession>A0ABP9UFH3</accession>
<evidence type="ECO:0000313" key="2">
    <source>
        <dbReference type="Proteomes" id="UP001423409"/>
    </source>
</evidence>
<reference evidence="1 2" key="1">
    <citation type="submission" date="2024-02" db="EMBL/GenBank/DDBJ databases">
        <title>Deinococcus caeni NBRC 101312.</title>
        <authorList>
            <person name="Ichikawa N."/>
            <person name="Katano-Makiyama Y."/>
            <person name="Hidaka K."/>
        </authorList>
    </citation>
    <scope>NUCLEOTIDE SEQUENCE [LARGE SCALE GENOMIC DNA]</scope>
    <source>
        <strain evidence="1 2">NBRC 101312</strain>
    </source>
</reference>
<organism evidence="1 2">
    <name type="scientific">Deinococcus caeni</name>
    <dbReference type="NCBI Taxonomy" id="569127"/>
    <lineage>
        <taxon>Bacteria</taxon>
        <taxon>Thermotogati</taxon>
        <taxon>Deinococcota</taxon>
        <taxon>Deinococci</taxon>
        <taxon>Deinococcales</taxon>
        <taxon>Deinococcaceae</taxon>
        <taxon>Deinococcus</taxon>
    </lineage>
</organism>
<protein>
    <submittedName>
        <fullName evidence="1">Uncharacterized protein</fullName>
    </submittedName>
</protein>
<proteinExistence type="predicted"/>
<keyword evidence="2" id="KW-1185">Reference proteome</keyword>
<gene>
    <name evidence="1" type="ORF">Dcae01_03023</name>
</gene>
<name>A0ABP9UFH3_9DEIO</name>